<dbReference type="Gene3D" id="1.20.1270.10">
    <property type="match status" value="1"/>
</dbReference>
<feature type="compositionally biased region" description="Basic and acidic residues" evidence="4">
    <location>
        <begin position="729"/>
        <end position="748"/>
    </location>
</feature>
<keyword evidence="6" id="KW-1185">Reference proteome</keyword>
<keyword evidence="3" id="KW-0175">Coiled coil</keyword>
<gene>
    <name evidence="5" type="ORF">M9Y10_026853</name>
</gene>
<dbReference type="PRINTS" id="PR00301">
    <property type="entry name" value="HEATSHOCK70"/>
</dbReference>
<dbReference type="InterPro" id="IPR029047">
    <property type="entry name" value="HSP70_peptide-bd_sf"/>
</dbReference>
<dbReference type="Proteomes" id="UP001470230">
    <property type="component" value="Unassembled WGS sequence"/>
</dbReference>
<evidence type="ECO:0000256" key="1">
    <source>
        <dbReference type="ARBA" id="ARBA00022741"/>
    </source>
</evidence>
<comment type="caution">
    <text evidence="5">The sequence shown here is derived from an EMBL/GenBank/DDBJ whole genome shotgun (WGS) entry which is preliminary data.</text>
</comment>
<dbReference type="Gene3D" id="3.30.30.30">
    <property type="match status" value="1"/>
</dbReference>
<dbReference type="Pfam" id="PF00012">
    <property type="entry name" value="HSP70"/>
    <property type="match status" value="1"/>
</dbReference>
<protein>
    <recommendedName>
        <fullName evidence="7">DnaK protein</fullName>
    </recommendedName>
</protein>
<dbReference type="EMBL" id="JAPFFF010000040">
    <property type="protein sequence ID" value="KAK8841901.1"/>
    <property type="molecule type" value="Genomic_DNA"/>
</dbReference>
<dbReference type="SUPFAM" id="SSF100934">
    <property type="entry name" value="Heat shock protein 70kD (HSP70), C-terminal subdomain"/>
    <property type="match status" value="1"/>
</dbReference>
<dbReference type="CDD" id="cd11732">
    <property type="entry name" value="ASKHA_NBD_HSP70_HSP105-110-like"/>
    <property type="match status" value="1"/>
</dbReference>
<evidence type="ECO:0000256" key="2">
    <source>
        <dbReference type="ARBA" id="ARBA00022840"/>
    </source>
</evidence>
<evidence type="ECO:0000256" key="3">
    <source>
        <dbReference type="SAM" id="Coils"/>
    </source>
</evidence>
<dbReference type="InterPro" id="IPR043129">
    <property type="entry name" value="ATPase_NBD"/>
</dbReference>
<feature type="region of interest" description="Disordered" evidence="4">
    <location>
        <begin position="724"/>
        <end position="748"/>
    </location>
</feature>
<proteinExistence type="predicted"/>
<organism evidence="5 6">
    <name type="scientific">Tritrichomonas musculus</name>
    <dbReference type="NCBI Taxonomy" id="1915356"/>
    <lineage>
        <taxon>Eukaryota</taxon>
        <taxon>Metamonada</taxon>
        <taxon>Parabasalia</taxon>
        <taxon>Tritrichomonadida</taxon>
        <taxon>Tritrichomonadidae</taxon>
        <taxon>Tritrichomonas</taxon>
    </lineage>
</organism>
<reference evidence="5 6" key="1">
    <citation type="submission" date="2024-04" db="EMBL/GenBank/DDBJ databases">
        <title>Tritrichomonas musculus Genome.</title>
        <authorList>
            <person name="Alves-Ferreira E."/>
            <person name="Grigg M."/>
            <person name="Lorenzi H."/>
            <person name="Galac M."/>
        </authorList>
    </citation>
    <scope>NUCLEOTIDE SEQUENCE [LARGE SCALE GENOMIC DNA]</scope>
    <source>
        <strain evidence="5 6">EAF2021</strain>
    </source>
</reference>
<dbReference type="PANTHER" id="PTHR45639">
    <property type="entry name" value="HSC70CB, ISOFORM G-RELATED"/>
    <property type="match status" value="1"/>
</dbReference>
<dbReference type="Gene3D" id="2.60.34.10">
    <property type="entry name" value="Substrate Binding Domain Of DNAk, Chain A, domain 1"/>
    <property type="match status" value="1"/>
</dbReference>
<name>A0ABR2H6X1_9EUKA</name>
<accession>A0ABR2H6X1</accession>
<evidence type="ECO:0000313" key="5">
    <source>
        <dbReference type="EMBL" id="KAK8841901.1"/>
    </source>
</evidence>
<dbReference type="SUPFAM" id="SSF100920">
    <property type="entry name" value="Heat shock protein 70kD (HSP70), peptide-binding domain"/>
    <property type="match status" value="1"/>
</dbReference>
<keyword evidence="2" id="KW-0067">ATP-binding</keyword>
<dbReference type="Gene3D" id="3.90.640.10">
    <property type="entry name" value="Actin, Chain A, domain 4"/>
    <property type="match status" value="1"/>
</dbReference>
<evidence type="ECO:0000256" key="4">
    <source>
        <dbReference type="SAM" id="MobiDB-lite"/>
    </source>
</evidence>
<evidence type="ECO:0000313" key="6">
    <source>
        <dbReference type="Proteomes" id="UP001470230"/>
    </source>
</evidence>
<sequence length="748" mass="85714">MSSVIAIDFGNENLVISAPRKGGVDIINNQSSRRLTPSIVAFSDTRRYGGEFAKQQQMQNVKGTITNLKRLVGLKYDTEEREIVQKIVPFKLVKLEDGYIGVEVNYLDQLEVFRVEQCIALLMKEVFQIARLHNIKSSDCVVVVSPWWDEVQRRVIIDSAKIAGFNVLKLVNSTTAAAIVYSMYHRKKLPETSDKAVPVAFVDFGDSTMNVAIAMLSQGTVEVKGFACNEHLGGSDFTTALVNMLLEKTKEKYKIDPSKNPRSMLRFTQAAEKLKKSLSINPIMPFDVQSCMNDIDINFMVKREDFEKAIHDLVAKIEEPILKALEIANVKKEDLFAIEVHGGASRVKAVKDKICSVFGKELTQSLNPDECFSLGAGFQAAILSPQFRVDLKVKDVAPHQINIEWIDDQGVKKTNELFKQFNVVPCTKIVPIKVKRTGFVRLFNDQTGELGHVNIETGTDEALLVKLKIRLSSDGIIQVLEATHQATEEVIIKDQDQDGANLLSDAEHKKKVVTKDVHVLFNYKPRFGLSKDQIEKYQSEEKKMFRHDQEEIEIDNARNELESYIFSMNTYITRDFPEFFDPSKKDDYLQKIADAQCWFEENEFDRLPLNEYKKQLDSLKQFGEPAMARKKSRIEIPLQIQEFMNQAKNERMKLDNKEEKFNHITENERNAIKKDIDDYSQWLKKKLDEIEKIPKYVDVPFQRNDAQSKINSLEKKVHDLFMKPKITPLKKEEKNDEKPTAENVSPER</sequence>
<keyword evidence="1" id="KW-0547">Nucleotide-binding</keyword>
<dbReference type="InterPro" id="IPR013126">
    <property type="entry name" value="Hsp_70_fam"/>
</dbReference>
<evidence type="ECO:0008006" key="7">
    <source>
        <dbReference type="Google" id="ProtNLM"/>
    </source>
</evidence>
<dbReference type="Gene3D" id="3.30.420.40">
    <property type="match status" value="2"/>
</dbReference>
<dbReference type="SUPFAM" id="SSF53067">
    <property type="entry name" value="Actin-like ATPase domain"/>
    <property type="match status" value="2"/>
</dbReference>
<dbReference type="PANTHER" id="PTHR45639:SF4">
    <property type="entry name" value="HSC70CB, ISOFORM G"/>
    <property type="match status" value="1"/>
</dbReference>
<dbReference type="InterPro" id="IPR029048">
    <property type="entry name" value="HSP70_C_sf"/>
</dbReference>
<feature type="coiled-coil region" evidence="3">
    <location>
        <begin position="640"/>
        <end position="667"/>
    </location>
</feature>